<feature type="transmembrane region" description="Helical" evidence="1">
    <location>
        <begin position="20"/>
        <end position="40"/>
    </location>
</feature>
<dbReference type="Pfam" id="PF00873">
    <property type="entry name" value="ACR_tran"/>
    <property type="match status" value="1"/>
</dbReference>
<keyword evidence="1" id="KW-0812">Transmembrane</keyword>
<dbReference type="Gene3D" id="3.30.2090.10">
    <property type="entry name" value="Multidrug efflux transporter AcrB TolC docking domain, DN and DC subdomains"/>
    <property type="match status" value="2"/>
</dbReference>
<evidence type="ECO:0000313" key="3">
    <source>
        <dbReference type="EMBL" id="OAI21906.1"/>
    </source>
</evidence>
<dbReference type="PRINTS" id="PR00702">
    <property type="entry name" value="ACRIFLAVINRP"/>
</dbReference>
<reference evidence="4" key="1">
    <citation type="submission" date="2016-03" db="EMBL/GenBank/DDBJ databases">
        <authorList>
            <person name="Heylen K."/>
            <person name="De Vos P."/>
            <person name="Vekeman B."/>
        </authorList>
    </citation>
    <scope>NUCLEOTIDE SEQUENCE [LARGE SCALE GENOMIC DNA]</scope>
    <source>
        <strain evidence="4">R-45383</strain>
    </source>
</reference>
<keyword evidence="1" id="KW-0472">Membrane</keyword>
<feature type="transmembrane region" description="Helical" evidence="1">
    <location>
        <begin position="363"/>
        <end position="380"/>
    </location>
</feature>
<dbReference type="Gene3D" id="3.30.70.1430">
    <property type="entry name" value="Multidrug efflux transporter AcrB pore domain"/>
    <property type="match status" value="2"/>
</dbReference>
<feature type="transmembrane region" description="Helical" evidence="1">
    <location>
        <begin position="865"/>
        <end position="884"/>
    </location>
</feature>
<accession>A0A177NV30</accession>
<dbReference type="SUPFAM" id="SSF82866">
    <property type="entry name" value="Multidrug efflux transporter AcrB transmembrane domain"/>
    <property type="match status" value="2"/>
</dbReference>
<feature type="transmembrane region" description="Helical" evidence="1">
    <location>
        <begin position="920"/>
        <end position="941"/>
    </location>
</feature>
<feature type="transmembrane region" description="Helical" evidence="1">
    <location>
        <begin position="990"/>
        <end position="1012"/>
    </location>
</feature>
<evidence type="ECO:0000313" key="4">
    <source>
        <dbReference type="Proteomes" id="UP000077628"/>
    </source>
</evidence>
<dbReference type="STRING" id="702114.A1355_02455"/>
<dbReference type="PROSITE" id="PS50156">
    <property type="entry name" value="SSD"/>
    <property type="match status" value="1"/>
</dbReference>
<sequence>MKDTVRLPNSLLAWFVANPVAANLLMALIWLGGLAGLMAVEKDVFPRFSPEQFEIVGIYPGAGPRDVETGLCIPLEEAVHDLPGIKHLDTGVFEGECQIKVSVLRGHGRETVMSAARGRIDTLTHLPAAVEKIDIREAQRDGDDGVIWVALYGEVEPLRLKALGDRIRAELSALPGVTQAVDYGRMNYEIGVEVRAASLRQYGLTLQQVATAIRRASFDLAGGTVKTPSGDLLLQVQGRARRGDAVGELVLLSLADGGVLRIRDVATVRDGLGEKVLQWRHDGLPAQGWEIHAEADAIDVAESVRKYVEQTATGLPPGVHLKTWWDDSMAFDQRIDTLLEDGLSGFVLVWLVLTLFLRARVAWWAGIGILTSVLGTLWWMQMLGLSLNMLSLFGFLLAMGILVDDAIIIGESVHSEQQKPGADPLQATVSGVSKVAMPVLLSILIALAAFLPGLFLPGWSGEMMRPIVWVMILTLIFSLLEALLILPAHLAVPAAIDTRFERLTHWRKRLNHGLEALVSAYYRPMLQRALAWRYLVLSLFIVLLLLTGGLYAGGHVRRAMNPDISKDAFWARLSLPPGTAADETQRLAERVERELLSYRDELEKAEPGYRLLLGQETLIWEQEAGLWLELSEQARQRVKVDDFVREWRRRIGDLGSARLDFIVREGDVPYDIVLNLGAADPMVLQQAGTELKSRLSAYPGVYDVLDSNIPGKPELRLSLKPLGDKLGLQLADLAEQVRHAYYGVEAQRFQRSRNDVRIMVRLQADQRHSLDDLYQLPIHLPDGKQTLLAQVAEVSFQPGYAQLNRRDRQRVLEVAARVDPAQADLNAIYADLEQLVLPGLQGRFAGLKTDLGRERQEQNATLQALTRNTAIALTVIYAIIAVSFRSYALPLVFLLAAPMAWAGGVLAHALLGMPLSMESLVGMVAASGVVVNDSMVLLDYIHEHEARTTDKVALIAEACSARFRPIFLAFMTNFAGFLPTLLETSVQAQFLVPMTLSLAAGLLFGMFASLLLTPVCYTVLQDFQQCGDDAR</sequence>
<evidence type="ECO:0000256" key="1">
    <source>
        <dbReference type="SAM" id="Phobius"/>
    </source>
</evidence>
<feature type="transmembrane region" description="Helical" evidence="1">
    <location>
        <begin position="435"/>
        <end position="456"/>
    </location>
</feature>
<dbReference type="InterPro" id="IPR000731">
    <property type="entry name" value="SSD"/>
</dbReference>
<feature type="transmembrane region" description="Helical" evidence="1">
    <location>
        <begin position="468"/>
        <end position="492"/>
    </location>
</feature>
<proteinExistence type="predicted"/>
<dbReference type="AlphaFoldDB" id="A0A177NV30"/>
<dbReference type="PANTHER" id="PTHR32063">
    <property type="match status" value="1"/>
</dbReference>
<dbReference type="Gene3D" id="3.30.70.1320">
    <property type="entry name" value="Multidrug efflux transporter AcrB pore domain like"/>
    <property type="match status" value="1"/>
</dbReference>
<organism evidence="3 4">
    <name type="scientific">Methylomonas koyamae</name>
    <dbReference type="NCBI Taxonomy" id="702114"/>
    <lineage>
        <taxon>Bacteria</taxon>
        <taxon>Pseudomonadati</taxon>
        <taxon>Pseudomonadota</taxon>
        <taxon>Gammaproteobacteria</taxon>
        <taxon>Methylococcales</taxon>
        <taxon>Methylococcaceae</taxon>
        <taxon>Methylomonas</taxon>
    </lineage>
</organism>
<evidence type="ECO:0000259" key="2">
    <source>
        <dbReference type="PROSITE" id="PS50156"/>
    </source>
</evidence>
<dbReference type="Proteomes" id="UP000077628">
    <property type="component" value="Unassembled WGS sequence"/>
</dbReference>
<feature type="transmembrane region" description="Helical" evidence="1">
    <location>
        <begin position="392"/>
        <end position="415"/>
    </location>
</feature>
<dbReference type="Gene3D" id="1.20.1640.10">
    <property type="entry name" value="Multidrug efflux transporter AcrB transmembrane domain"/>
    <property type="match status" value="2"/>
</dbReference>
<feature type="transmembrane region" description="Helical" evidence="1">
    <location>
        <begin position="531"/>
        <end position="552"/>
    </location>
</feature>
<feature type="domain" description="SSD" evidence="2">
    <location>
        <begin position="369"/>
        <end position="492"/>
    </location>
</feature>
<dbReference type="Gene3D" id="3.30.70.1440">
    <property type="entry name" value="Multidrug efflux transporter AcrB pore domain"/>
    <property type="match status" value="1"/>
</dbReference>
<gene>
    <name evidence="3" type="ORF">A1355_02455</name>
</gene>
<dbReference type="OrthoDB" id="5287122at2"/>
<dbReference type="SUPFAM" id="SSF82714">
    <property type="entry name" value="Multidrug efflux transporter AcrB TolC docking domain, DN and DC subdomains"/>
    <property type="match status" value="2"/>
</dbReference>
<keyword evidence="1" id="KW-1133">Transmembrane helix</keyword>
<feature type="transmembrane region" description="Helical" evidence="1">
    <location>
        <begin position="961"/>
        <end position="978"/>
    </location>
</feature>
<dbReference type="PANTHER" id="PTHR32063:SF33">
    <property type="entry name" value="RND SUPERFAMILY EFFLUX PUMP PERMEASE COMPONENT"/>
    <property type="match status" value="1"/>
</dbReference>
<dbReference type="RefSeq" id="WP_064026709.1">
    <property type="nucleotide sequence ID" value="NZ_LUUK01000089.1"/>
</dbReference>
<dbReference type="GO" id="GO:0042910">
    <property type="term" value="F:xenobiotic transmembrane transporter activity"/>
    <property type="evidence" value="ECO:0007669"/>
    <property type="project" value="TreeGrafter"/>
</dbReference>
<dbReference type="InterPro" id="IPR027463">
    <property type="entry name" value="AcrB_DN_DC_subdom"/>
</dbReference>
<protein>
    <submittedName>
        <fullName evidence="3">Acriflavin resistance protein</fullName>
    </submittedName>
</protein>
<name>A0A177NV30_9GAMM</name>
<dbReference type="SUPFAM" id="SSF82693">
    <property type="entry name" value="Multidrug efflux transporter AcrB pore domain, PN1, PN2, PC1 and PC2 subdomains"/>
    <property type="match status" value="2"/>
</dbReference>
<dbReference type="EMBL" id="LUUK01000089">
    <property type="protein sequence ID" value="OAI21906.1"/>
    <property type="molecule type" value="Genomic_DNA"/>
</dbReference>
<dbReference type="GO" id="GO:0005886">
    <property type="term" value="C:plasma membrane"/>
    <property type="evidence" value="ECO:0007669"/>
    <property type="project" value="TreeGrafter"/>
</dbReference>
<comment type="caution">
    <text evidence="3">The sequence shown here is derived from an EMBL/GenBank/DDBJ whole genome shotgun (WGS) entry which is preliminary data.</text>
</comment>
<dbReference type="InterPro" id="IPR001036">
    <property type="entry name" value="Acrflvin-R"/>
</dbReference>
<keyword evidence="4" id="KW-1185">Reference proteome</keyword>